<keyword evidence="1" id="KW-0472">Membrane</keyword>
<comment type="caution">
    <text evidence="3">The sequence shown here is derived from an EMBL/GenBank/DDBJ whole genome shotgun (WGS) entry which is preliminary data.</text>
</comment>
<evidence type="ECO:0000259" key="2">
    <source>
        <dbReference type="Pfam" id="PF02517"/>
    </source>
</evidence>
<gene>
    <name evidence="3" type="ORF">DCF15_00675</name>
</gene>
<dbReference type="InterPro" id="IPR003675">
    <property type="entry name" value="Rce1/LyrA-like_dom"/>
</dbReference>
<dbReference type="Proteomes" id="UP000249794">
    <property type="component" value="Unassembled WGS sequence"/>
</dbReference>
<keyword evidence="3" id="KW-0482">Metalloprotease</keyword>
<evidence type="ECO:0000313" key="3">
    <source>
        <dbReference type="EMBL" id="PZO61235.1"/>
    </source>
</evidence>
<dbReference type="GO" id="GO:0004175">
    <property type="term" value="F:endopeptidase activity"/>
    <property type="evidence" value="ECO:0007669"/>
    <property type="project" value="UniProtKB-ARBA"/>
</dbReference>
<keyword evidence="3" id="KW-0378">Hydrolase</keyword>
<dbReference type="GO" id="GO:0008237">
    <property type="term" value="F:metallopeptidase activity"/>
    <property type="evidence" value="ECO:0007669"/>
    <property type="project" value="UniProtKB-KW"/>
</dbReference>
<feature type="domain" description="CAAX prenyl protease 2/Lysostaphin resistance protein A-like" evidence="2">
    <location>
        <begin position="71"/>
        <end position="160"/>
    </location>
</feature>
<dbReference type="PANTHER" id="PTHR43592:SF7">
    <property type="entry name" value="CAAX AMINO TERMINAL PROTEASE FAMILY PROTEIN"/>
    <property type="match status" value="1"/>
</dbReference>
<dbReference type="AlphaFoldDB" id="A0A2W4ZSP3"/>
<dbReference type="GO" id="GO:0080120">
    <property type="term" value="P:CAAX-box protein maturation"/>
    <property type="evidence" value="ECO:0007669"/>
    <property type="project" value="UniProtKB-ARBA"/>
</dbReference>
<feature type="transmembrane region" description="Helical" evidence="1">
    <location>
        <begin position="62"/>
        <end position="82"/>
    </location>
</feature>
<sequence length="177" mass="19381">MAVTAVFLLVVARIWLLIEPARLPIAIAWKDAGIGLAIGLAIVALSGLIYWVWPAYRRSADFYLAFVLKPLVLWDIIWLGLLPGMSEELLFRGVMLPSIGLNATGLIVSSLCFGVLHMSSPQQWPYAVWAGCVGLILGGSFLVTGNLLVPIVGHVAANAFSGLFWQIRQRQQEAIRR</sequence>
<dbReference type="GO" id="GO:0006508">
    <property type="term" value="P:proteolysis"/>
    <property type="evidence" value="ECO:0007669"/>
    <property type="project" value="UniProtKB-KW"/>
</dbReference>
<keyword evidence="3" id="KW-0645">Protease</keyword>
<reference evidence="3 4" key="2">
    <citation type="submission" date="2018-06" db="EMBL/GenBank/DDBJ databases">
        <title>Metagenomic assembly of (sub)arctic Cyanobacteria and their associated microbiome from non-axenic cultures.</title>
        <authorList>
            <person name="Baurain D."/>
        </authorList>
    </citation>
    <scope>NUCLEOTIDE SEQUENCE [LARGE SCALE GENOMIC DNA]</scope>
    <source>
        <strain evidence="3">ULC027bin1</strain>
    </source>
</reference>
<keyword evidence="1" id="KW-0812">Transmembrane</keyword>
<proteinExistence type="predicted"/>
<feature type="transmembrane region" description="Helical" evidence="1">
    <location>
        <begin position="123"/>
        <end position="141"/>
    </location>
</feature>
<protein>
    <submittedName>
        <fullName evidence="3">CPBP family intramembrane metalloprotease</fullName>
    </submittedName>
</protein>
<organism evidence="3 4">
    <name type="scientific">Phormidesmis priestleyi</name>
    <dbReference type="NCBI Taxonomy" id="268141"/>
    <lineage>
        <taxon>Bacteria</taxon>
        <taxon>Bacillati</taxon>
        <taxon>Cyanobacteriota</taxon>
        <taxon>Cyanophyceae</taxon>
        <taxon>Leptolyngbyales</taxon>
        <taxon>Leptolyngbyaceae</taxon>
        <taxon>Phormidesmis</taxon>
    </lineage>
</organism>
<feature type="transmembrane region" description="Helical" evidence="1">
    <location>
        <begin position="94"/>
        <end position="116"/>
    </location>
</feature>
<accession>A0A2W4ZSP3</accession>
<dbReference type="Pfam" id="PF02517">
    <property type="entry name" value="Rce1-like"/>
    <property type="match status" value="1"/>
</dbReference>
<evidence type="ECO:0000256" key="1">
    <source>
        <dbReference type="SAM" id="Phobius"/>
    </source>
</evidence>
<feature type="transmembrane region" description="Helical" evidence="1">
    <location>
        <begin position="32"/>
        <end position="53"/>
    </location>
</feature>
<dbReference type="PANTHER" id="PTHR43592">
    <property type="entry name" value="CAAX AMINO TERMINAL PROTEASE"/>
    <property type="match status" value="1"/>
</dbReference>
<name>A0A2W4ZSP3_9CYAN</name>
<evidence type="ECO:0000313" key="4">
    <source>
        <dbReference type="Proteomes" id="UP000249794"/>
    </source>
</evidence>
<reference evidence="4" key="1">
    <citation type="submission" date="2018-04" db="EMBL/GenBank/DDBJ databases">
        <authorList>
            <person name="Cornet L."/>
        </authorList>
    </citation>
    <scope>NUCLEOTIDE SEQUENCE [LARGE SCALE GENOMIC DNA]</scope>
</reference>
<dbReference type="EMBL" id="QBMP01000003">
    <property type="protein sequence ID" value="PZO61235.1"/>
    <property type="molecule type" value="Genomic_DNA"/>
</dbReference>
<keyword evidence="1" id="KW-1133">Transmembrane helix</keyword>